<dbReference type="AlphaFoldDB" id="A0A6B3QQD0"/>
<dbReference type="GO" id="GO:0008168">
    <property type="term" value="F:methyltransferase activity"/>
    <property type="evidence" value="ECO:0007669"/>
    <property type="project" value="UniProtKB-KW"/>
</dbReference>
<name>A0A6B3QQD0_STRTE</name>
<dbReference type="InterPro" id="IPR013630">
    <property type="entry name" value="Methyltransf_Zn-bd_dom_put"/>
</dbReference>
<dbReference type="InterPro" id="IPR013691">
    <property type="entry name" value="MeTrfase_14"/>
</dbReference>
<protein>
    <submittedName>
        <fullName evidence="4">Class I SAM-dependent methyltransferase</fullName>
    </submittedName>
</protein>
<dbReference type="Pfam" id="PF08484">
    <property type="entry name" value="Methyltransf_14"/>
    <property type="match status" value="1"/>
</dbReference>
<dbReference type="Gene3D" id="3.40.50.720">
    <property type="entry name" value="NAD(P)-binding Rossmann-like Domain"/>
    <property type="match status" value="1"/>
</dbReference>
<dbReference type="InterPro" id="IPR038576">
    <property type="entry name" value="Methyltransf_Zn-bd_dom_put_sf"/>
</dbReference>
<feature type="domain" description="C-methyltransferase" evidence="3">
    <location>
        <begin position="272"/>
        <end position="430"/>
    </location>
</feature>
<evidence type="ECO:0000259" key="3">
    <source>
        <dbReference type="Pfam" id="PF08484"/>
    </source>
</evidence>
<evidence type="ECO:0000313" key="4">
    <source>
        <dbReference type="EMBL" id="NEV89948.1"/>
    </source>
</evidence>
<gene>
    <name evidence="4" type="ORF">GUR47_25315</name>
</gene>
<keyword evidence="4" id="KW-0489">Methyltransferase</keyword>
<sequence length="438" mass="48061">MAPSRLTGVCRAGRGDRPVSPPGGRVVIDRCRVCGNRTLLPVLDLGPQALTGVFPRSREEAVPVVPLQLVQCAPDGCGLVQLRHVADFGLMYGDGYGYRSGIRPFMVRHLKSKVDAITKLVALGPDDLVVDIGSNDSTLMRQYPADGPALVGVDPVGAKFRHLYPPHAELITDFFSKEVFSERFGARRVKAVTSIAMFYDLPRPMQFMQDIRDILADDGVWVTEQSYLPSMLEATAYDVVCHEHLAYYSLRQIEWMAERVGLTVIKAELTDVYGGSLDVTLARTPTRLPVDERGLAAIRAREAALGLDGPTPFTRFAARSERYRDALREFLDDSRKAGKLTVGYGASTKGNVILQYCGLGPDDLPCVGEPNEDKAGCFTPGTGIPIVSESEAKAHRPDQLLVLPWIYRDGFVERERDFLAGGGRLVFPLPELSVVEGR</sequence>
<feature type="region of interest" description="Disordered" evidence="1">
    <location>
        <begin position="1"/>
        <end position="21"/>
    </location>
</feature>
<dbReference type="Gene3D" id="3.40.50.150">
    <property type="entry name" value="Vaccinia Virus protein VP39"/>
    <property type="match status" value="1"/>
</dbReference>
<dbReference type="EMBL" id="JAAIFS010000005">
    <property type="protein sequence ID" value="NEV89948.1"/>
    <property type="molecule type" value="Genomic_DNA"/>
</dbReference>
<organism evidence="4">
    <name type="scientific">Streptomyces tendae</name>
    <dbReference type="NCBI Taxonomy" id="1932"/>
    <lineage>
        <taxon>Bacteria</taxon>
        <taxon>Bacillati</taxon>
        <taxon>Actinomycetota</taxon>
        <taxon>Actinomycetes</taxon>
        <taxon>Kitasatosporales</taxon>
        <taxon>Streptomycetaceae</taxon>
        <taxon>Streptomyces</taxon>
    </lineage>
</organism>
<evidence type="ECO:0000256" key="1">
    <source>
        <dbReference type="SAM" id="MobiDB-lite"/>
    </source>
</evidence>
<comment type="caution">
    <text evidence="4">The sequence shown here is derived from an EMBL/GenBank/DDBJ whole genome shotgun (WGS) entry which is preliminary data.</text>
</comment>
<feature type="domain" description="Methyltransferase putative zinc binding" evidence="2">
    <location>
        <begin position="31"/>
        <end position="92"/>
    </location>
</feature>
<dbReference type="InterPro" id="IPR029063">
    <property type="entry name" value="SAM-dependent_MTases_sf"/>
</dbReference>
<keyword evidence="4" id="KW-0808">Transferase</keyword>
<dbReference type="Pfam" id="PF13489">
    <property type="entry name" value="Methyltransf_23"/>
    <property type="match status" value="1"/>
</dbReference>
<dbReference type="Pfam" id="PF08421">
    <property type="entry name" value="Methyltransf_13"/>
    <property type="match status" value="1"/>
</dbReference>
<reference evidence="4" key="1">
    <citation type="journal article" date="2020" name="Microorganisms">
        <title>Isolation, Genomic and Metabolomic Characterization of Streptomyces tendae VITAKN with Quorum Sensing Inhibitory Activity from Southern India.</title>
        <authorList>
            <person name="Ishaque N.M."/>
            <person name="Burgsdorf I."/>
            <person name="Limlingan Malit J.J."/>
            <person name="Saha S."/>
            <person name="Teta R."/>
            <person name="Ewe D."/>
            <person name="Kannabiran K."/>
            <person name="Hrouzek P."/>
            <person name="Steindler L."/>
            <person name="Costantino V."/>
            <person name="Saurav K."/>
        </authorList>
    </citation>
    <scope>NUCLEOTIDE SEQUENCE</scope>
    <source>
        <strain evidence="4">VITAKN</strain>
    </source>
</reference>
<evidence type="ECO:0000259" key="2">
    <source>
        <dbReference type="Pfam" id="PF08421"/>
    </source>
</evidence>
<dbReference type="GO" id="GO:0032259">
    <property type="term" value="P:methylation"/>
    <property type="evidence" value="ECO:0007669"/>
    <property type="project" value="UniProtKB-KW"/>
</dbReference>
<dbReference type="Gene3D" id="6.20.50.110">
    <property type="entry name" value="Methyltransferase, zinc-binding domain"/>
    <property type="match status" value="1"/>
</dbReference>
<dbReference type="SUPFAM" id="SSF53335">
    <property type="entry name" value="S-adenosyl-L-methionine-dependent methyltransferases"/>
    <property type="match status" value="1"/>
</dbReference>
<proteinExistence type="predicted"/>
<accession>A0A6B3QQD0</accession>